<evidence type="ECO:0000256" key="1">
    <source>
        <dbReference type="SAM" id="MobiDB-lite"/>
    </source>
</evidence>
<gene>
    <name evidence="2" type="ORF">PVAP13_6NG267600</name>
</gene>
<name>A0A8T0QXH0_PANVG</name>
<evidence type="ECO:0000313" key="3">
    <source>
        <dbReference type="Proteomes" id="UP000823388"/>
    </source>
</evidence>
<feature type="region of interest" description="Disordered" evidence="1">
    <location>
        <begin position="1"/>
        <end position="32"/>
    </location>
</feature>
<dbReference type="AlphaFoldDB" id="A0A8T0QXH0"/>
<accession>A0A8T0QXH0</accession>
<keyword evidence="3" id="KW-1185">Reference proteome</keyword>
<proteinExistence type="predicted"/>
<reference evidence="2 3" key="1">
    <citation type="submission" date="2020-05" db="EMBL/GenBank/DDBJ databases">
        <title>WGS assembly of Panicum virgatum.</title>
        <authorList>
            <person name="Lovell J.T."/>
            <person name="Jenkins J."/>
            <person name="Shu S."/>
            <person name="Juenger T.E."/>
            <person name="Schmutz J."/>
        </authorList>
    </citation>
    <scope>NUCLEOTIDE SEQUENCE [LARGE SCALE GENOMIC DNA]</scope>
    <source>
        <strain evidence="3">cv. AP13</strain>
    </source>
</reference>
<dbReference type="EMBL" id="CM029048">
    <property type="protein sequence ID" value="KAG2577962.1"/>
    <property type="molecule type" value="Genomic_DNA"/>
</dbReference>
<comment type="caution">
    <text evidence="2">The sequence shown here is derived from an EMBL/GenBank/DDBJ whole genome shotgun (WGS) entry which is preliminary data.</text>
</comment>
<evidence type="ECO:0000313" key="2">
    <source>
        <dbReference type="EMBL" id="KAG2577962.1"/>
    </source>
</evidence>
<dbReference type="Proteomes" id="UP000823388">
    <property type="component" value="Chromosome 6N"/>
</dbReference>
<sequence>MPWPSKRTSAPAPMEIPSLGAQSVPSPGVQSVPSPTGAWLPLVLGSPTAKQQSMAPTTPSIAAPDWMEMRWLLCSTKDPTFIVPLSSFSRRLDH</sequence>
<feature type="compositionally biased region" description="Low complexity" evidence="1">
    <location>
        <begin position="22"/>
        <end position="32"/>
    </location>
</feature>
<organism evidence="2 3">
    <name type="scientific">Panicum virgatum</name>
    <name type="common">Blackwell switchgrass</name>
    <dbReference type="NCBI Taxonomy" id="38727"/>
    <lineage>
        <taxon>Eukaryota</taxon>
        <taxon>Viridiplantae</taxon>
        <taxon>Streptophyta</taxon>
        <taxon>Embryophyta</taxon>
        <taxon>Tracheophyta</taxon>
        <taxon>Spermatophyta</taxon>
        <taxon>Magnoliopsida</taxon>
        <taxon>Liliopsida</taxon>
        <taxon>Poales</taxon>
        <taxon>Poaceae</taxon>
        <taxon>PACMAD clade</taxon>
        <taxon>Panicoideae</taxon>
        <taxon>Panicodae</taxon>
        <taxon>Paniceae</taxon>
        <taxon>Panicinae</taxon>
        <taxon>Panicum</taxon>
        <taxon>Panicum sect. Hiantes</taxon>
    </lineage>
</organism>
<protein>
    <submittedName>
        <fullName evidence="2">Uncharacterized protein</fullName>
    </submittedName>
</protein>